<keyword evidence="5" id="KW-0472">Membrane</keyword>
<dbReference type="RefSeq" id="XP_034118272.1">
    <property type="nucleotide sequence ID" value="XM_034262381.2"/>
</dbReference>
<evidence type="ECO:0000256" key="5">
    <source>
        <dbReference type="ARBA" id="ARBA00023136"/>
    </source>
</evidence>
<evidence type="ECO:0000313" key="8">
    <source>
        <dbReference type="Proteomes" id="UP000515160"/>
    </source>
</evidence>
<keyword evidence="4" id="KW-1133">Transmembrane helix</keyword>
<name>A0A6P8ZFJ7_DROAB</name>
<keyword evidence="3" id="KW-0812">Transmembrane</keyword>
<proteinExistence type="inferred from homology"/>
<evidence type="ECO:0000256" key="4">
    <source>
        <dbReference type="ARBA" id="ARBA00022989"/>
    </source>
</evidence>
<dbReference type="GO" id="GO:1901858">
    <property type="term" value="P:regulation of mitochondrial DNA metabolic process"/>
    <property type="evidence" value="ECO:0007669"/>
    <property type="project" value="TreeGrafter"/>
</dbReference>
<comment type="subcellular location">
    <subcellularLocation>
        <location evidence="1">Membrane</location>
        <topology evidence="1">Multi-pass membrane protein</topology>
    </subcellularLocation>
</comment>
<sequence>MSLAVLAREGRNAAIIMGAGDMIAQLAIEKKSFKDYDLGRTARFSAIGFCICGPVLRRWYIKLDTLVAREQPVFKRSIKKMVLDQTCFAPPFTLFLSYLVPLVNGERHTTIVQRIREEYFSIMQRSYMLWPLAQVINFSVIPINYQVFYVQLVAVIWNCYLSIALNKQK</sequence>
<dbReference type="GO" id="GO:0015267">
    <property type="term" value="F:channel activity"/>
    <property type="evidence" value="ECO:0007669"/>
    <property type="project" value="TreeGrafter"/>
</dbReference>
<comment type="similarity">
    <text evidence="2 7">Belongs to the peroxisomal membrane protein PXMP2/4 family.</text>
</comment>
<evidence type="ECO:0000256" key="7">
    <source>
        <dbReference type="RuleBase" id="RU363053"/>
    </source>
</evidence>
<keyword evidence="8" id="KW-1185">Reference proteome</keyword>
<dbReference type="PANTHER" id="PTHR11266">
    <property type="entry name" value="PEROXISOMAL MEMBRANE PROTEIN 2, PXMP2 MPV17"/>
    <property type="match status" value="1"/>
</dbReference>
<protein>
    <recommendedName>
        <fullName evidence="6">Mitochondrial inner membrane protein Mpv17</fullName>
    </recommendedName>
</protein>
<dbReference type="AlphaFoldDB" id="A0A6P8ZFJ7"/>
<evidence type="ECO:0000256" key="3">
    <source>
        <dbReference type="ARBA" id="ARBA00022692"/>
    </source>
</evidence>
<dbReference type="GO" id="GO:0005739">
    <property type="term" value="C:mitochondrion"/>
    <property type="evidence" value="ECO:0007669"/>
    <property type="project" value="TreeGrafter"/>
</dbReference>
<dbReference type="Pfam" id="PF04117">
    <property type="entry name" value="Mpv17_PMP22"/>
    <property type="match status" value="1"/>
</dbReference>
<dbReference type="PANTHER" id="PTHR11266:SF17">
    <property type="entry name" value="PROTEIN MPV17"/>
    <property type="match status" value="1"/>
</dbReference>
<accession>A0A6P8ZFJ7</accession>
<dbReference type="GO" id="GO:0016020">
    <property type="term" value="C:membrane"/>
    <property type="evidence" value="ECO:0007669"/>
    <property type="project" value="UniProtKB-SubCell"/>
</dbReference>
<evidence type="ECO:0000256" key="2">
    <source>
        <dbReference type="ARBA" id="ARBA00006824"/>
    </source>
</evidence>
<evidence type="ECO:0000313" key="9">
    <source>
        <dbReference type="RefSeq" id="XP_034118272.1"/>
    </source>
</evidence>
<reference evidence="9" key="1">
    <citation type="submission" date="2025-08" db="UniProtKB">
        <authorList>
            <consortium name="RefSeq"/>
        </authorList>
    </citation>
    <scope>IDENTIFICATION</scope>
    <source>
        <strain evidence="9">15112-1751.03</strain>
        <tissue evidence="9">Whole Adult</tissue>
    </source>
</reference>
<evidence type="ECO:0000256" key="1">
    <source>
        <dbReference type="ARBA" id="ARBA00004141"/>
    </source>
</evidence>
<dbReference type="GeneID" id="117577551"/>
<evidence type="ECO:0000256" key="6">
    <source>
        <dbReference type="ARBA" id="ARBA00049743"/>
    </source>
</evidence>
<gene>
    <name evidence="9" type="primary">LOC117577551</name>
</gene>
<dbReference type="OrthoDB" id="430207at2759"/>
<dbReference type="InterPro" id="IPR007248">
    <property type="entry name" value="Mpv17_PMP22"/>
</dbReference>
<organism evidence="8 9">
    <name type="scientific">Drosophila albomicans</name>
    <name type="common">Fruit fly</name>
    <dbReference type="NCBI Taxonomy" id="7291"/>
    <lineage>
        <taxon>Eukaryota</taxon>
        <taxon>Metazoa</taxon>
        <taxon>Ecdysozoa</taxon>
        <taxon>Arthropoda</taxon>
        <taxon>Hexapoda</taxon>
        <taxon>Insecta</taxon>
        <taxon>Pterygota</taxon>
        <taxon>Neoptera</taxon>
        <taxon>Endopterygota</taxon>
        <taxon>Diptera</taxon>
        <taxon>Brachycera</taxon>
        <taxon>Muscomorpha</taxon>
        <taxon>Ephydroidea</taxon>
        <taxon>Drosophilidae</taxon>
        <taxon>Drosophila</taxon>
    </lineage>
</organism>
<dbReference type="Proteomes" id="UP000515160">
    <property type="component" value="Chromosome X"/>
</dbReference>